<proteinExistence type="predicted"/>
<gene>
    <name evidence="1" type="ORF">H0B56_01925</name>
</gene>
<dbReference type="EMBL" id="JACCKD010000001">
    <property type="protein sequence ID" value="MBA0124294.1"/>
    <property type="molecule type" value="Genomic_DNA"/>
</dbReference>
<dbReference type="Proteomes" id="UP000582974">
    <property type="component" value="Unassembled WGS sequence"/>
</dbReference>
<reference evidence="1 2" key="1">
    <citation type="submission" date="2020-07" db="EMBL/GenBank/DDBJ databases">
        <title>Genome of Haloechinothrix sp.</title>
        <authorList>
            <person name="Tang S.-K."/>
            <person name="Yang L."/>
            <person name="Zhu W.-Y."/>
        </authorList>
    </citation>
    <scope>NUCLEOTIDE SEQUENCE [LARGE SCALE GENOMIC DNA]</scope>
    <source>
        <strain evidence="1 2">YIM 98757</strain>
    </source>
</reference>
<protein>
    <submittedName>
        <fullName evidence="1">Uncharacterized protein</fullName>
    </submittedName>
</protein>
<dbReference type="AlphaFoldDB" id="A0A837ZW15"/>
<keyword evidence="2" id="KW-1185">Reference proteome</keyword>
<comment type="caution">
    <text evidence="1">The sequence shown here is derived from an EMBL/GenBank/DDBJ whole genome shotgun (WGS) entry which is preliminary data.</text>
</comment>
<dbReference type="RefSeq" id="WP_180891180.1">
    <property type="nucleotide sequence ID" value="NZ_JACCKD010000001.1"/>
</dbReference>
<accession>A0A837ZW15</accession>
<sequence length="49" mass="5481">MNDGHVVLGREEWQAILDALGGDDTQRDEAYDALHRHAPATWFDAEADT</sequence>
<name>A0A837ZW15_9PSEU</name>
<organism evidence="1 2">
    <name type="scientific">Haloechinothrix aidingensis</name>
    <dbReference type="NCBI Taxonomy" id="2752311"/>
    <lineage>
        <taxon>Bacteria</taxon>
        <taxon>Bacillati</taxon>
        <taxon>Actinomycetota</taxon>
        <taxon>Actinomycetes</taxon>
        <taxon>Pseudonocardiales</taxon>
        <taxon>Pseudonocardiaceae</taxon>
        <taxon>Haloechinothrix</taxon>
    </lineage>
</organism>
<evidence type="ECO:0000313" key="1">
    <source>
        <dbReference type="EMBL" id="MBA0124294.1"/>
    </source>
</evidence>
<evidence type="ECO:0000313" key="2">
    <source>
        <dbReference type="Proteomes" id="UP000582974"/>
    </source>
</evidence>